<comment type="caution">
    <text evidence="1">The sequence shown here is derived from an EMBL/GenBank/DDBJ whole genome shotgun (WGS) entry which is preliminary data.</text>
</comment>
<gene>
    <name evidence="1" type="ORF">QAD02_021358</name>
</gene>
<organism evidence="1 2">
    <name type="scientific">Eretmocerus hayati</name>
    <dbReference type="NCBI Taxonomy" id="131215"/>
    <lineage>
        <taxon>Eukaryota</taxon>
        <taxon>Metazoa</taxon>
        <taxon>Ecdysozoa</taxon>
        <taxon>Arthropoda</taxon>
        <taxon>Hexapoda</taxon>
        <taxon>Insecta</taxon>
        <taxon>Pterygota</taxon>
        <taxon>Neoptera</taxon>
        <taxon>Endopterygota</taxon>
        <taxon>Hymenoptera</taxon>
        <taxon>Apocrita</taxon>
        <taxon>Proctotrupomorpha</taxon>
        <taxon>Chalcidoidea</taxon>
        <taxon>Aphelinidae</taxon>
        <taxon>Aphelininae</taxon>
        <taxon>Eretmocerus</taxon>
    </lineage>
</organism>
<evidence type="ECO:0000313" key="2">
    <source>
        <dbReference type="Proteomes" id="UP001239111"/>
    </source>
</evidence>
<reference evidence="1" key="1">
    <citation type="submission" date="2023-04" db="EMBL/GenBank/DDBJ databases">
        <title>A chromosome-level genome assembly of the parasitoid wasp Eretmocerus hayati.</title>
        <authorList>
            <person name="Zhong Y."/>
            <person name="Liu S."/>
            <person name="Liu Y."/>
        </authorList>
    </citation>
    <scope>NUCLEOTIDE SEQUENCE</scope>
    <source>
        <strain evidence="1">ZJU_SS_LIU_2023</strain>
    </source>
</reference>
<proteinExistence type="predicted"/>
<keyword evidence="2" id="KW-1185">Reference proteome</keyword>
<dbReference type="EMBL" id="CM056741">
    <property type="protein sequence ID" value="KAJ8685565.1"/>
    <property type="molecule type" value="Genomic_DNA"/>
</dbReference>
<protein>
    <submittedName>
        <fullName evidence="1">Uncharacterized protein</fullName>
    </submittedName>
</protein>
<evidence type="ECO:0000313" key="1">
    <source>
        <dbReference type="EMBL" id="KAJ8685565.1"/>
    </source>
</evidence>
<dbReference type="Proteomes" id="UP001239111">
    <property type="component" value="Chromosome 1"/>
</dbReference>
<name>A0ACC2PQ83_9HYME</name>
<accession>A0ACC2PQ83</accession>
<sequence>MTSVAASRRPGCVREGVPGVLGPSEGSATFRISTILLGSVCLRVQIYCLVSQLISGISSYNREVDQEYDKLSRSLAVDTPVSNDGDQKILENMEITRASTEYLTSPI</sequence>